<reference evidence="3 4" key="1">
    <citation type="journal article" date="2019" name="Nat. Ecol. Evol.">
        <title>Megaphylogeny resolves global patterns of mushroom evolution.</title>
        <authorList>
            <person name="Varga T."/>
            <person name="Krizsan K."/>
            <person name="Foldi C."/>
            <person name="Dima B."/>
            <person name="Sanchez-Garcia M."/>
            <person name="Sanchez-Ramirez S."/>
            <person name="Szollosi G.J."/>
            <person name="Szarkandi J.G."/>
            <person name="Papp V."/>
            <person name="Albert L."/>
            <person name="Andreopoulos W."/>
            <person name="Angelini C."/>
            <person name="Antonin V."/>
            <person name="Barry K.W."/>
            <person name="Bougher N.L."/>
            <person name="Buchanan P."/>
            <person name="Buyck B."/>
            <person name="Bense V."/>
            <person name="Catcheside P."/>
            <person name="Chovatia M."/>
            <person name="Cooper J."/>
            <person name="Damon W."/>
            <person name="Desjardin D."/>
            <person name="Finy P."/>
            <person name="Geml J."/>
            <person name="Haridas S."/>
            <person name="Hughes K."/>
            <person name="Justo A."/>
            <person name="Karasinski D."/>
            <person name="Kautmanova I."/>
            <person name="Kiss B."/>
            <person name="Kocsube S."/>
            <person name="Kotiranta H."/>
            <person name="LaButti K.M."/>
            <person name="Lechner B.E."/>
            <person name="Liimatainen K."/>
            <person name="Lipzen A."/>
            <person name="Lukacs Z."/>
            <person name="Mihaltcheva S."/>
            <person name="Morgado L.N."/>
            <person name="Niskanen T."/>
            <person name="Noordeloos M.E."/>
            <person name="Ohm R.A."/>
            <person name="Ortiz-Santana B."/>
            <person name="Ovrebo C."/>
            <person name="Racz N."/>
            <person name="Riley R."/>
            <person name="Savchenko A."/>
            <person name="Shiryaev A."/>
            <person name="Soop K."/>
            <person name="Spirin V."/>
            <person name="Szebenyi C."/>
            <person name="Tomsovsky M."/>
            <person name="Tulloss R.E."/>
            <person name="Uehling J."/>
            <person name="Grigoriev I.V."/>
            <person name="Vagvolgyi C."/>
            <person name="Papp T."/>
            <person name="Martin F.M."/>
            <person name="Miettinen O."/>
            <person name="Hibbett D.S."/>
            <person name="Nagy L.G."/>
        </authorList>
    </citation>
    <scope>NUCLEOTIDE SEQUENCE [LARGE SCALE GENOMIC DNA]</scope>
    <source>
        <strain evidence="3 4">CBS 962.96</strain>
    </source>
</reference>
<evidence type="ECO:0000259" key="2">
    <source>
        <dbReference type="Pfam" id="PF26640"/>
    </source>
</evidence>
<dbReference type="PANTHER" id="PTHR10622:SF10">
    <property type="entry name" value="HET DOMAIN-CONTAINING PROTEIN"/>
    <property type="match status" value="1"/>
</dbReference>
<dbReference type="Gene3D" id="2.60.270.20">
    <property type="entry name" value="Cytolysin/lectin"/>
    <property type="match status" value="1"/>
</dbReference>
<gene>
    <name evidence="3" type="ORF">K435DRAFT_777842</name>
</gene>
<dbReference type="InterPro" id="IPR010730">
    <property type="entry name" value="HET"/>
</dbReference>
<feature type="domain" description="DUF8212" evidence="2">
    <location>
        <begin position="237"/>
        <end position="368"/>
    </location>
</feature>
<dbReference type="Pfam" id="PF26640">
    <property type="entry name" value="DUF8212"/>
    <property type="match status" value="1"/>
</dbReference>
<name>A0A4S8M671_DENBC</name>
<sequence length="826" mass="93573">MRLIDTSTLEIVELVVKDGLPPYAILSHTWGKPEEEVSFQDLAYNPEKAKQKVGYSKIEKSCELARKYGFRYIWIDTCCINKESSAELSEAINSMYQYYQDARVCYAYLADVDSKQDPRSEGSTFKKSRWFTRGWTLQELLAPETVVFFSSDWINIGTKASLRDVITSITGIPPSVLLPNHCTKSGLAKSKIDNYSIAQKMSWAAKRQTTRAEDLAYCLMGIFGVHMPPLYGEGGARAFMRLQEELIQYSDDQTIFAWRTPRTEVRQRWMTGPKLEYFGDDTIRGLFASSPAEFLESGNITQFPKSERVERYYRDMIPSTYAITNVGLQIGLPLLRVNNSSLTYFNRLTERKPVTGDIFLAVLDCRRQGRDVPLAVYLRRENGQQYVRVLPNRLALGQRGVWDLRKSIYVKLEGSSGADQDADFTPCKHTFKLSLPESVTILESHPKQVVDYDSDGVLDRDSQGRPVASISPREHGDFGVVKLQDKSRNMTFFVVFGCNSSKLHDHHGIWSDIIVDSEEETLHEIYTSYSNGDQRAAFRTYPVDRVVKALSNDEGVLMTVHKTPDLNKCIVEVGYVPASEVISRTKTRPSSSTYGFAIHVQSWVPNLRTKPLFFPRDMWSETRSSWLKRNIVSFNRTRDSGVIVFQGKDNSLLFAVALGIRQHKPWAEVITSFGSETVKTISKSYPKLLTQQVGSGQTGSSDVSAFVAQANFHVRVGIEENQELEEEITHWVDIRIDALQQARWASRFVSNTNVNASGLPVSHRQLHTWGVSHSAVKYQTPMPAQSQKPSVFPPVPAIRFMRPVGDTRNFGIAVRRILSIKRCKVC</sequence>
<accession>A0A4S8M671</accession>
<dbReference type="InterPro" id="IPR058525">
    <property type="entry name" value="DUF8212"/>
</dbReference>
<feature type="domain" description="Heterokaryon incompatibility" evidence="1">
    <location>
        <begin position="23"/>
        <end position="116"/>
    </location>
</feature>
<proteinExistence type="predicted"/>
<dbReference type="PANTHER" id="PTHR10622">
    <property type="entry name" value="HET DOMAIN-CONTAINING PROTEIN"/>
    <property type="match status" value="1"/>
</dbReference>
<organism evidence="3 4">
    <name type="scientific">Dendrothele bispora (strain CBS 962.96)</name>
    <dbReference type="NCBI Taxonomy" id="1314807"/>
    <lineage>
        <taxon>Eukaryota</taxon>
        <taxon>Fungi</taxon>
        <taxon>Dikarya</taxon>
        <taxon>Basidiomycota</taxon>
        <taxon>Agaricomycotina</taxon>
        <taxon>Agaricomycetes</taxon>
        <taxon>Agaricomycetidae</taxon>
        <taxon>Agaricales</taxon>
        <taxon>Agaricales incertae sedis</taxon>
        <taxon>Dendrothele</taxon>
    </lineage>
</organism>
<dbReference type="AlphaFoldDB" id="A0A4S8M671"/>
<evidence type="ECO:0000313" key="4">
    <source>
        <dbReference type="Proteomes" id="UP000297245"/>
    </source>
</evidence>
<protein>
    <submittedName>
        <fullName evidence="3">HET-domain-containing protein</fullName>
    </submittedName>
</protein>
<keyword evidence="4" id="KW-1185">Reference proteome</keyword>
<dbReference type="Pfam" id="PF06985">
    <property type="entry name" value="HET"/>
    <property type="match status" value="1"/>
</dbReference>
<evidence type="ECO:0000313" key="3">
    <source>
        <dbReference type="EMBL" id="THU97772.1"/>
    </source>
</evidence>
<evidence type="ECO:0000259" key="1">
    <source>
        <dbReference type="Pfam" id="PF06985"/>
    </source>
</evidence>
<dbReference type="OrthoDB" id="10404054at2759"/>
<dbReference type="InterPro" id="IPR015926">
    <property type="entry name" value="Cytolysin/lectin"/>
</dbReference>
<dbReference type="Proteomes" id="UP000297245">
    <property type="component" value="Unassembled WGS sequence"/>
</dbReference>
<dbReference type="EMBL" id="ML179149">
    <property type="protein sequence ID" value="THU97772.1"/>
    <property type="molecule type" value="Genomic_DNA"/>
</dbReference>